<dbReference type="InterPro" id="IPR015424">
    <property type="entry name" value="PyrdxlP-dep_Trfase"/>
</dbReference>
<organism evidence="2 3">
    <name type="scientific">Candidatus Collierbacteria bacterium GW2011_GWB1_44_6</name>
    <dbReference type="NCBI Taxonomy" id="1618384"/>
    <lineage>
        <taxon>Bacteria</taxon>
        <taxon>Candidatus Collieribacteriota</taxon>
    </lineage>
</organism>
<comment type="caution">
    <text evidence="2">The sequence shown here is derived from an EMBL/GenBank/DDBJ whole genome shotgun (WGS) entry which is preliminary data.</text>
</comment>
<dbReference type="SUPFAM" id="SSF53383">
    <property type="entry name" value="PLP-dependent transferases"/>
    <property type="match status" value="1"/>
</dbReference>
<protein>
    <submittedName>
        <fullName evidence="2">Glutamine-scyllo-inositol transaminase</fullName>
    </submittedName>
</protein>
<dbReference type="GO" id="GO:0008483">
    <property type="term" value="F:transaminase activity"/>
    <property type="evidence" value="ECO:0007669"/>
    <property type="project" value="TreeGrafter"/>
</dbReference>
<dbReference type="STRING" id="1618384.UW68_C0059G0006"/>
<dbReference type="EMBL" id="LCJG01000059">
    <property type="protein sequence ID" value="KKT71664.1"/>
    <property type="molecule type" value="Genomic_DNA"/>
</dbReference>
<dbReference type="InterPro" id="IPR015422">
    <property type="entry name" value="PyrdxlP-dep_Trfase_small"/>
</dbReference>
<dbReference type="GO" id="GO:0030170">
    <property type="term" value="F:pyridoxal phosphate binding"/>
    <property type="evidence" value="ECO:0007669"/>
    <property type="project" value="TreeGrafter"/>
</dbReference>
<keyword evidence="1" id="KW-0663">Pyridoxal phosphate</keyword>
<name>A0A0G1MI81_9BACT</name>
<dbReference type="PANTHER" id="PTHR30244:SF34">
    <property type="entry name" value="DTDP-4-AMINO-4,6-DIDEOXYGALACTOSE TRANSAMINASE"/>
    <property type="match status" value="1"/>
</dbReference>
<evidence type="ECO:0000256" key="1">
    <source>
        <dbReference type="RuleBase" id="RU004508"/>
    </source>
</evidence>
<dbReference type="Gene3D" id="3.40.640.10">
    <property type="entry name" value="Type I PLP-dependent aspartate aminotransferase-like (Major domain)"/>
    <property type="match status" value="1"/>
</dbReference>
<dbReference type="Pfam" id="PF01041">
    <property type="entry name" value="DegT_DnrJ_EryC1"/>
    <property type="match status" value="1"/>
</dbReference>
<comment type="similarity">
    <text evidence="1">Belongs to the DegT/DnrJ/EryC1 family.</text>
</comment>
<evidence type="ECO:0000313" key="2">
    <source>
        <dbReference type="EMBL" id="KKT71664.1"/>
    </source>
</evidence>
<proteinExistence type="inferred from homology"/>
<accession>A0A0G1MI81</accession>
<dbReference type="GO" id="GO:0000271">
    <property type="term" value="P:polysaccharide biosynthetic process"/>
    <property type="evidence" value="ECO:0007669"/>
    <property type="project" value="TreeGrafter"/>
</dbReference>
<gene>
    <name evidence="2" type="ORF">UW68_C0059G0006</name>
</gene>
<dbReference type="Gene3D" id="3.90.1150.10">
    <property type="entry name" value="Aspartate Aminotransferase, domain 1"/>
    <property type="match status" value="1"/>
</dbReference>
<sequence length="335" mass="38769">MLIPHQKLTVKPRDIFSGFFRHKHDFSKYIPRKMNFVGSGRAGLWLILKDIKSVGIPSFTCKVVLDSILTSKTKPDFIDSGIIPEIEDYKGEALILPYNFGFLPDIDKIRKICKKNNVILIEDCAQALGAKYKGELVGNFGDYSVFSFGISKNIGFLGGLVNKEVNLRKYPKGKVIHLMLKGLFGNLFFNPKFYSRKMLDSELVKDYEMLLYSMDNYSKNVVMNIYKRYNEILKTRRENAEICIEELDGVIDFVRPLKNTEPSWLYFVLTDKNRDSIIKKLLNEKVDLTPLLSFKDLSGRGKKAGKAEKEHFVFALYRNREEIDFIIKKIKKIMR</sequence>
<dbReference type="PANTHER" id="PTHR30244">
    <property type="entry name" value="TRANSAMINASE"/>
    <property type="match status" value="1"/>
</dbReference>
<dbReference type="AlphaFoldDB" id="A0A0G1MI81"/>
<reference evidence="2 3" key="1">
    <citation type="journal article" date="2015" name="Nature">
        <title>rRNA introns, odd ribosomes, and small enigmatic genomes across a large radiation of phyla.</title>
        <authorList>
            <person name="Brown C.T."/>
            <person name="Hug L.A."/>
            <person name="Thomas B.C."/>
            <person name="Sharon I."/>
            <person name="Castelle C.J."/>
            <person name="Singh A."/>
            <person name="Wilkins M.J."/>
            <person name="Williams K.H."/>
            <person name="Banfield J.F."/>
        </authorList>
    </citation>
    <scope>NUCLEOTIDE SEQUENCE [LARGE SCALE GENOMIC DNA]</scope>
</reference>
<evidence type="ECO:0000313" key="3">
    <source>
        <dbReference type="Proteomes" id="UP000034835"/>
    </source>
</evidence>
<dbReference type="Proteomes" id="UP000034835">
    <property type="component" value="Unassembled WGS sequence"/>
</dbReference>
<dbReference type="InterPro" id="IPR015421">
    <property type="entry name" value="PyrdxlP-dep_Trfase_major"/>
</dbReference>
<dbReference type="InterPro" id="IPR000653">
    <property type="entry name" value="DegT/StrS_aminotransferase"/>
</dbReference>